<keyword evidence="1" id="KW-0472">Membrane</keyword>
<reference evidence="2" key="1">
    <citation type="submission" date="2022-11" db="EMBL/GenBank/DDBJ databases">
        <authorList>
            <person name="Somphong A."/>
            <person name="Phongsopitanun W."/>
        </authorList>
    </citation>
    <scope>NUCLEOTIDE SEQUENCE</scope>
    <source>
        <strain evidence="2">Pm04-4</strain>
    </source>
</reference>
<keyword evidence="1" id="KW-1133">Transmembrane helix</keyword>
<evidence type="ECO:0000313" key="2">
    <source>
        <dbReference type="EMBL" id="MCY1138763.1"/>
    </source>
</evidence>
<comment type="caution">
    <text evidence="2">The sequence shown here is derived from an EMBL/GenBank/DDBJ whole genome shotgun (WGS) entry which is preliminary data.</text>
</comment>
<name>A0ABT4AZI5_9ACTN</name>
<feature type="transmembrane region" description="Helical" evidence="1">
    <location>
        <begin position="39"/>
        <end position="60"/>
    </location>
</feature>
<dbReference type="RefSeq" id="WP_267562807.1">
    <property type="nucleotide sequence ID" value="NZ_JAPNTZ010000004.1"/>
</dbReference>
<gene>
    <name evidence="2" type="ORF">OWR29_12210</name>
</gene>
<dbReference type="Proteomes" id="UP001151002">
    <property type="component" value="Unassembled WGS sequence"/>
</dbReference>
<feature type="transmembrane region" description="Helical" evidence="1">
    <location>
        <begin position="122"/>
        <end position="142"/>
    </location>
</feature>
<dbReference type="EMBL" id="JAPNTZ010000004">
    <property type="protein sequence ID" value="MCY1138763.1"/>
    <property type="molecule type" value="Genomic_DNA"/>
</dbReference>
<organism evidence="2 3">
    <name type="scientific">Paractinoplanes pyxinae</name>
    <dbReference type="NCBI Taxonomy" id="2997416"/>
    <lineage>
        <taxon>Bacteria</taxon>
        <taxon>Bacillati</taxon>
        <taxon>Actinomycetota</taxon>
        <taxon>Actinomycetes</taxon>
        <taxon>Micromonosporales</taxon>
        <taxon>Micromonosporaceae</taxon>
        <taxon>Paractinoplanes</taxon>
    </lineage>
</organism>
<accession>A0ABT4AZI5</accession>
<feature type="transmembrane region" description="Helical" evidence="1">
    <location>
        <begin position="72"/>
        <end position="88"/>
    </location>
</feature>
<evidence type="ECO:0008006" key="4">
    <source>
        <dbReference type="Google" id="ProtNLM"/>
    </source>
</evidence>
<keyword evidence="1" id="KW-0812">Transmembrane</keyword>
<evidence type="ECO:0000256" key="1">
    <source>
        <dbReference type="SAM" id="Phobius"/>
    </source>
</evidence>
<evidence type="ECO:0000313" key="3">
    <source>
        <dbReference type="Proteomes" id="UP001151002"/>
    </source>
</evidence>
<sequence length="146" mass="15120">MAGNGVRSAVRELLQVTAMWFGLGEPGTDGRRTPPEQRAAYMFVQTAAAVALGATAALVYALVKDQPVPVDWPAPYLPLFVPLAIAVARRPAASLWTLAAAVPAGGLVIVAVLTMVPGTGFWAWFSALSAGALAAATFFGAVSPRR</sequence>
<keyword evidence="3" id="KW-1185">Reference proteome</keyword>
<feature type="transmembrane region" description="Helical" evidence="1">
    <location>
        <begin position="95"/>
        <end position="116"/>
    </location>
</feature>
<protein>
    <recommendedName>
        <fullName evidence="4">Integral membrane protein</fullName>
    </recommendedName>
</protein>
<proteinExistence type="predicted"/>